<accession>A0ABX9ASJ1</accession>
<dbReference type="Pfam" id="PF00486">
    <property type="entry name" value="Trans_reg_C"/>
    <property type="match status" value="1"/>
</dbReference>
<reference evidence="5 6" key="1">
    <citation type="submission" date="2021-08" db="EMBL/GenBank/DDBJ databases">
        <title>Culture and genomic analysis of Symbiopectobacterium purcellii sp. nov. gen. nov., isolated from the leafhopper Empoasca decipiens.</title>
        <authorList>
            <person name="Nadal-Jimenez P."/>
            <person name="Siozios S."/>
            <person name="Halliday N."/>
            <person name="Camara M."/>
            <person name="Hurst G.D.D."/>
        </authorList>
    </citation>
    <scope>NUCLEOTIDE SEQUENCE [LARGE SCALE GENOMIC DNA]</scope>
    <source>
        <strain evidence="5 6">SyEd1</strain>
    </source>
</reference>
<dbReference type="InterPro" id="IPR016032">
    <property type="entry name" value="Sig_transdc_resp-reg_C-effctor"/>
</dbReference>
<name>A0ABX9ASJ1_9ENTR</name>
<evidence type="ECO:0000256" key="2">
    <source>
        <dbReference type="PROSITE-ProRule" id="PRU01091"/>
    </source>
</evidence>
<feature type="DNA-binding region" description="OmpR/PhoB-type" evidence="2">
    <location>
        <begin position="3"/>
        <end position="99"/>
    </location>
</feature>
<feature type="transmembrane region" description="Helical" evidence="3">
    <location>
        <begin position="171"/>
        <end position="189"/>
    </location>
</feature>
<dbReference type="Proteomes" id="UP000825886">
    <property type="component" value="Chromosome"/>
</dbReference>
<keyword evidence="3" id="KW-0472">Membrane</keyword>
<evidence type="ECO:0000256" key="3">
    <source>
        <dbReference type="SAM" id="Phobius"/>
    </source>
</evidence>
<gene>
    <name evidence="5" type="ORF">K6K13_18925</name>
</gene>
<evidence type="ECO:0000256" key="1">
    <source>
        <dbReference type="ARBA" id="ARBA00023125"/>
    </source>
</evidence>
<keyword evidence="1 2" id="KW-0238">DNA-binding</keyword>
<proteinExistence type="predicted"/>
<dbReference type="EMBL" id="CP081864">
    <property type="protein sequence ID" value="QZN98158.1"/>
    <property type="molecule type" value="Genomic_DNA"/>
</dbReference>
<dbReference type="CDD" id="cd00383">
    <property type="entry name" value="trans_reg_C"/>
    <property type="match status" value="1"/>
</dbReference>
<dbReference type="SMART" id="SM00862">
    <property type="entry name" value="Trans_reg_C"/>
    <property type="match status" value="1"/>
</dbReference>
<dbReference type="InterPro" id="IPR036388">
    <property type="entry name" value="WH-like_DNA-bd_sf"/>
</dbReference>
<evidence type="ECO:0000313" key="5">
    <source>
        <dbReference type="EMBL" id="QZN98158.1"/>
    </source>
</evidence>
<dbReference type="PROSITE" id="PS51755">
    <property type="entry name" value="OMPR_PHOB"/>
    <property type="match status" value="1"/>
</dbReference>
<sequence length="216" mass="24601">MNDGNIYFLGFIFSPKLRTLSCGDTTYQLRKKESDVLALLCERYPHPVSQDDFLSCVWEGGYVTSQSIAQVIRALRRNLQDKDKQIIVTIPKLGYRFGVTPSFDEPETGVVEDAFNVPPEVETLYTTQYDTSCGQFVYDRTSLINLTSIPVNSLAISPCVRPKKKNMRLRNVVLVVVFIIMAYLLWYLTKNSMTSAHSVVIEHDGEVQSSEWTNQR</sequence>
<protein>
    <submittedName>
        <fullName evidence="5">Winged helix-turn-helix domain-containing protein</fullName>
    </submittedName>
</protein>
<keyword evidence="6" id="KW-1185">Reference proteome</keyword>
<evidence type="ECO:0000259" key="4">
    <source>
        <dbReference type="PROSITE" id="PS51755"/>
    </source>
</evidence>
<keyword evidence="3" id="KW-1133">Transmembrane helix</keyword>
<organism evidence="5 6">
    <name type="scientific">Symbiopectobacterium purcellii</name>
    <dbReference type="NCBI Taxonomy" id="2871826"/>
    <lineage>
        <taxon>Bacteria</taxon>
        <taxon>Pseudomonadati</taxon>
        <taxon>Pseudomonadota</taxon>
        <taxon>Gammaproteobacteria</taxon>
        <taxon>Enterobacterales</taxon>
        <taxon>Enterobacteriaceae</taxon>
    </lineage>
</organism>
<dbReference type="SUPFAM" id="SSF46894">
    <property type="entry name" value="C-terminal effector domain of the bipartite response regulators"/>
    <property type="match status" value="1"/>
</dbReference>
<dbReference type="InterPro" id="IPR001867">
    <property type="entry name" value="OmpR/PhoB-type_DNA-bd"/>
</dbReference>
<dbReference type="Gene3D" id="1.10.10.10">
    <property type="entry name" value="Winged helix-like DNA-binding domain superfamily/Winged helix DNA-binding domain"/>
    <property type="match status" value="1"/>
</dbReference>
<keyword evidence="3" id="KW-0812">Transmembrane</keyword>
<feature type="domain" description="OmpR/PhoB-type" evidence="4">
    <location>
        <begin position="3"/>
        <end position="99"/>
    </location>
</feature>
<evidence type="ECO:0000313" key="6">
    <source>
        <dbReference type="Proteomes" id="UP000825886"/>
    </source>
</evidence>